<evidence type="ECO:0000256" key="6">
    <source>
        <dbReference type="HAMAP-Rule" id="MF_01877"/>
    </source>
</evidence>
<accession>A0A6H2ENU5</accession>
<dbReference type="EMBL" id="CP050804">
    <property type="protein sequence ID" value="QJC22734.1"/>
    <property type="molecule type" value="Genomic_DNA"/>
</dbReference>
<keyword evidence="3 6" id="KW-0489">Methyltransferase</keyword>
<dbReference type="EC" id="2.1.1.198" evidence="6"/>
<dbReference type="InterPro" id="IPR000878">
    <property type="entry name" value="4pyrrol_Mease"/>
</dbReference>
<comment type="subcellular location">
    <subcellularLocation>
        <location evidence="6">Cytoplasm</location>
    </subcellularLocation>
</comment>
<gene>
    <name evidence="6 8" type="primary">rsmI</name>
    <name evidence="8" type="ORF">HC352_07855</name>
</gene>
<organism evidence="8 9">
    <name type="scientific">Arcanobacterium buesumense</name>
    <dbReference type="NCBI Taxonomy" id="2722751"/>
    <lineage>
        <taxon>Bacteria</taxon>
        <taxon>Bacillati</taxon>
        <taxon>Actinomycetota</taxon>
        <taxon>Actinomycetes</taxon>
        <taxon>Actinomycetales</taxon>
        <taxon>Actinomycetaceae</taxon>
        <taxon>Arcanobacterium</taxon>
    </lineage>
</organism>
<dbReference type="KEGG" id="arca:HC352_07855"/>
<comment type="function">
    <text evidence="6">Catalyzes the 2'-O-methylation of the ribose of cytidine 1402 (C1402) in 16S rRNA.</text>
</comment>
<comment type="catalytic activity">
    <reaction evidence="6">
        <text>cytidine(1402) in 16S rRNA + S-adenosyl-L-methionine = 2'-O-methylcytidine(1402) in 16S rRNA + S-adenosyl-L-homocysteine + H(+)</text>
        <dbReference type="Rhea" id="RHEA:42924"/>
        <dbReference type="Rhea" id="RHEA-COMP:10285"/>
        <dbReference type="Rhea" id="RHEA-COMP:10286"/>
        <dbReference type="ChEBI" id="CHEBI:15378"/>
        <dbReference type="ChEBI" id="CHEBI:57856"/>
        <dbReference type="ChEBI" id="CHEBI:59789"/>
        <dbReference type="ChEBI" id="CHEBI:74495"/>
        <dbReference type="ChEBI" id="CHEBI:82748"/>
        <dbReference type="EC" id="2.1.1.198"/>
    </reaction>
</comment>
<dbReference type="Pfam" id="PF00590">
    <property type="entry name" value="TP_methylase"/>
    <property type="match status" value="1"/>
</dbReference>
<protein>
    <recommendedName>
        <fullName evidence="6">Ribosomal RNA small subunit methyltransferase I</fullName>
        <ecNumber evidence="6">2.1.1.198</ecNumber>
    </recommendedName>
    <alternativeName>
        <fullName evidence="6">16S rRNA 2'-O-ribose C1402 methyltransferase</fullName>
    </alternativeName>
    <alternativeName>
        <fullName evidence="6">rRNA (cytidine-2'-O-)-methyltransferase RsmI</fullName>
    </alternativeName>
</protein>
<dbReference type="GO" id="GO:0070677">
    <property type="term" value="F:rRNA (cytosine-2'-O-)-methyltransferase activity"/>
    <property type="evidence" value="ECO:0007669"/>
    <property type="project" value="UniProtKB-UniRule"/>
</dbReference>
<dbReference type="CDD" id="cd11648">
    <property type="entry name" value="RsmI"/>
    <property type="match status" value="1"/>
</dbReference>
<evidence type="ECO:0000313" key="8">
    <source>
        <dbReference type="EMBL" id="QJC22734.1"/>
    </source>
</evidence>
<dbReference type="Proteomes" id="UP000502298">
    <property type="component" value="Chromosome"/>
</dbReference>
<evidence type="ECO:0000256" key="2">
    <source>
        <dbReference type="ARBA" id="ARBA00022552"/>
    </source>
</evidence>
<comment type="similarity">
    <text evidence="6">Belongs to the methyltransferase superfamily. RsmI family.</text>
</comment>
<evidence type="ECO:0000313" key="9">
    <source>
        <dbReference type="Proteomes" id="UP000502298"/>
    </source>
</evidence>
<dbReference type="GO" id="GO:0005737">
    <property type="term" value="C:cytoplasm"/>
    <property type="evidence" value="ECO:0007669"/>
    <property type="project" value="UniProtKB-SubCell"/>
</dbReference>
<dbReference type="InterPro" id="IPR035996">
    <property type="entry name" value="4pyrrol_Methylase_sf"/>
</dbReference>
<dbReference type="HAMAP" id="MF_01877">
    <property type="entry name" value="16SrRNA_methyltr_I"/>
    <property type="match status" value="1"/>
</dbReference>
<evidence type="ECO:0000256" key="1">
    <source>
        <dbReference type="ARBA" id="ARBA00022490"/>
    </source>
</evidence>
<dbReference type="NCBIfam" id="TIGR00096">
    <property type="entry name" value="16S rRNA (cytidine(1402)-2'-O)-methyltransferase"/>
    <property type="match status" value="1"/>
</dbReference>
<feature type="domain" description="Tetrapyrrole methylase" evidence="7">
    <location>
        <begin position="1"/>
        <end position="204"/>
    </location>
</feature>
<dbReference type="InterPro" id="IPR018063">
    <property type="entry name" value="SAM_MeTrfase_RsmI_CS"/>
</dbReference>
<dbReference type="PANTHER" id="PTHR46111:SF1">
    <property type="entry name" value="RIBOSOMAL RNA SMALL SUBUNIT METHYLTRANSFERASE I"/>
    <property type="match status" value="1"/>
</dbReference>
<keyword evidence="5 6" id="KW-0949">S-adenosyl-L-methionine</keyword>
<keyword evidence="1 6" id="KW-0963">Cytoplasm</keyword>
<dbReference type="RefSeq" id="WP_168918654.1">
    <property type="nucleotide sequence ID" value="NZ_CP050804.1"/>
</dbReference>
<name>A0A6H2ENU5_9ACTO</name>
<sequence>MIILAGTPLGNDDDASPRLRSVLASADVIAAEDTRRLLNLVGRLGVEIHAPVVAYHDHNEVQKAPDLIAAAKAGKTVVMVSDAGMPSVSDPGYRLAALAAQEGVELTVVPGPSAVLTALAISGLASDRFAFEGFVPRKEGERRQIFHQLRHDGRTLIFFESPRRLAETLVDMATEFGADRQAAVARELTKTFEEVQRGCLGELAQWAQQDVKGEISIVVEGDSQSAQSGTVGQDVIDDVRELVDLGVRLKDAAGYVAGRSGLRKNQVYQAVVALSAE</sequence>
<dbReference type="PIRSF" id="PIRSF005917">
    <property type="entry name" value="MTase_YraL"/>
    <property type="match status" value="1"/>
</dbReference>
<evidence type="ECO:0000259" key="7">
    <source>
        <dbReference type="Pfam" id="PF00590"/>
    </source>
</evidence>
<evidence type="ECO:0000256" key="4">
    <source>
        <dbReference type="ARBA" id="ARBA00022679"/>
    </source>
</evidence>
<dbReference type="AlphaFoldDB" id="A0A6H2ENU5"/>
<reference evidence="8 9" key="1">
    <citation type="submission" date="2020-03" db="EMBL/GenBank/DDBJ databases">
        <title>Complete genome of Arcanobacterium buesumensis sp. nov. strain 2701.</title>
        <authorList>
            <person name="Borowiak M."/>
            <person name="Alssahen M."/>
            <person name="Laemmler C."/>
            <person name="Malorny B."/>
            <person name="Hassan A."/>
            <person name="Prenger-Berninghoff E."/>
            <person name="Ploetz M."/>
            <person name="Abdulmawjood A."/>
        </authorList>
    </citation>
    <scope>NUCLEOTIDE SEQUENCE [LARGE SCALE GENOMIC DNA]</scope>
    <source>
        <strain evidence="8 9">2701</strain>
    </source>
</reference>
<keyword evidence="9" id="KW-1185">Reference proteome</keyword>
<evidence type="ECO:0000256" key="3">
    <source>
        <dbReference type="ARBA" id="ARBA00022603"/>
    </source>
</evidence>
<dbReference type="InterPro" id="IPR014776">
    <property type="entry name" value="4pyrrole_Mease_sub2"/>
</dbReference>
<dbReference type="FunFam" id="3.30.950.10:FF:000002">
    <property type="entry name" value="Ribosomal RNA small subunit methyltransferase I"/>
    <property type="match status" value="1"/>
</dbReference>
<dbReference type="Gene3D" id="3.40.1010.10">
    <property type="entry name" value="Cobalt-precorrin-4 Transmethylase, Domain 1"/>
    <property type="match status" value="1"/>
</dbReference>
<keyword evidence="4 6" id="KW-0808">Transferase</keyword>
<dbReference type="Gene3D" id="3.30.950.10">
    <property type="entry name" value="Methyltransferase, Cobalt-precorrin-4 Transmethylase, Domain 2"/>
    <property type="match status" value="1"/>
</dbReference>
<proteinExistence type="inferred from homology"/>
<dbReference type="InterPro" id="IPR014777">
    <property type="entry name" value="4pyrrole_Mease_sub1"/>
</dbReference>
<dbReference type="PROSITE" id="PS01296">
    <property type="entry name" value="RSMI"/>
    <property type="match status" value="1"/>
</dbReference>
<dbReference type="InterPro" id="IPR008189">
    <property type="entry name" value="rRNA_ssu_MeTfrase_I"/>
</dbReference>
<evidence type="ECO:0000256" key="5">
    <source>
        <dbReference type="ARBA" id="ARBA00022691"/>
    </source>
</evidence>
<keyword evidence="2 6" id="KW-0698">rRNA processing</keyword>
<dbReference type="SUPFAM" id="SSF53790">
    <property type="entry name" value="Tetrapyrrole methylase"/>
    <property type="match status" value="1"/>
</dbReference>
<dbReference type="PANTHER" id="PTHR46111">
    <property type="entry name" value="RIBOSOMAL RNA SMALL SUBUNIT METHYLTRANSFERASE I"/>
    <property type="match status" value="1"/>
</dbReference>